<dbReference type="eggNOG" id="COG2233">
    <property type="taxonomic scope" value="Bacteria"/>
</dbReference>
<dbReference type="PANTHER" id="PTHR42810">
    <property type="entry name" value="PURINE PERMEASE C1399.01C-RELATED"/>
    <property type="match status" value="1"/>
</dbReference>
<dbReference type="EMBL" id="JH603169">
    <property type="protein sequence ID" value="EIC22683.1"/>
    <property type="molecule type" value="Genomic_DNA"/>
</dbReference>
<dbReference type="InterPro" id="IPR006043">
    <property type="entry name" value="NCS2"/>
</dbReference>
<reference evidence="9" key="1">
    <citation type="submission" date="2011-06" db="EMBL/GenBank/DDBJ databases">
        <authorList>
            <consortium name="US DOE Joint Genome Institute (JGI-PGF)"/>
            <person name="Lucas S."/>
            <person name="Han J."/>
            <person name="Lapidus A."/>
            <person name="Cheng J.-F."/>
            <person name="Goodwin L."/>
            <person name="Pitluck S."/>
            <person name="Peters L."/>
            <person name="Land M.L."/>
            <person name="Hauser L."/>
            <person name="Vogl K."/>
            <person name="Liu Z."/>
            <person name="Overmann J."/>
            <person name="Frigaard N.-U."/>
            <person name="Bryant D.A."/>
            <person name="Woyke T.J."/>
        </authorList>
    </citation>
    <scope>NUCLEOTIDE SEQUENCE [LARGE SCALE GENOMIC DNA]</scope>
    <source>
        <strain evidence="9">970</strain>
    </source>
</reference>
<evidence type="ECO:0000256" key="4">
    <source>
        <dbReference type="ARBA" id="ARBA00022692"/>
    </source>
</evidence>
<organism evidence="8 9">
    <name type="scientific">Thiorhodovibrio frisius</name>
    <dbReference type="NCBI Taxonomy" id="631362"/>
    <lineage>
        <taxon>Bacteria</taxon>
        <taxon>Pseudomonadati</taxon>
        <taxon>Pseudomonadota</taxon>
        <taxon>Gammaproteobacteria</taxon>
        <taxon>Chromatiales</taxon>
        <taxon>Chromatiaceae</taxon>
        <taxon>Thiorhodovibrio</taxon>
    </lineage>
</organism>
<dbReference type="PANTHER" id="PTHR42810:SF1">
    <property type="entry name" value="PURINE PERMEASE YWDJ-RELATED"/>
    <property type="match status" value="1"/>
</dbReference>
<evidence type="ECO:0000256" key="1">
    <source>
        <dbReference type="ARBA" id="ARBA00004141"/>
    </source>
</evidence>
<gene>
    <name evidence="8" type="ORF">Thi970DRAFT_02961</name>
</gene>
<dbReference type="HOGENOM" id="CLU_017959_8_3_6"/>
<feature type="transmembrane region" description="Helical" evidence="7">
    <location>
        <begin position="408"/>
        <end position="425"/>
    </location>
</feature>
<keyword evidence="6 7" id="KW-0472">Membrane</keyword>
<dbReference type="STRING" id="631362.Thi970DRAFT_02961"/>
<name>H8Z2J0_9GAMM</name>
<feature type="transmembrane region" description="Helical" evidence="7">
    <location>
        <begin position="375"/>
        <end position="396"/>
    </location>
</feature>
<dbReference type="Proteomes" id="UP000002964">
    <property type="component" value="Unassembled WGS sequence"/>
</dbReference>
<comment type="subcellular location">
    <subcellularLocation>
        <location evidence="1">Membrane</location>
        <topology evidence="1">Multi-pass membrane protein</topology>
    </subcellularLocation>
</comment>
<evidence type="ECO:0000313" key="8">
    <source>
        <dbReference type="EMBL" id="EIC22683.1"/>
    </source>
</evidence>
<sequence length="598" mass="63579">MDGKTFLKQLLPPFTEGKQEPPRDMLYVAADRPPWPTTLSTGLQHALVALMFVVYSVIAGEAIGLEAATLRDFVAIGILIMGLGTALNGLTTRFSAGHLLVNIPDPLTVGLFIAIASGFGPQAAGGGMIVLAVMILLLGRFLPLLRAWFPAEISGIALLLLGVTLVAPGIERAAGLNLSAAAAGTSIDLSAVLIASGTLGTMIGLSVWSTGRLRILAMIIGTAVGLMLAILAGAFGASQLRQVAVEPLFALPGTHYPFSPPEWQLGAMIPYLLISLVVLVDSVGCGVTIDKMTQLNWRRPDLRMIGRLLNGLGLCNLLNGLSGTMGSCISSANLGLAQISGVAARRVAVIAGLMLISLAFLPQVTTFMALMPKAVVGAILLYTASYMIVSGAELILSRLLDARRRATIGLSLVAGMAVFAVPELTDSLSPQLAPLLDSSLMVGTLCAVLLNSLFRIGASQTSTILLDGPHPADNAVRHIEEQGAYWGGRRDVFRRAEFAVSEALEELERAAVMDGPVRLRLRFDEFQLRITFEYPGKAIRFDLNPQVDLQALLEEGADESALDLTMKAVSASLIRNFADRVETDFRNGHAELRLLFEH</sequence>
<feature type="transmembrane region" description="Helical" evidence="7">
    <location>
        <begin position="347"/>
        <end position="369"/>
    </location>
</feature>
<dbReference type="RefSeq" id="WP_009149660.1">
    <property type="nucleotide sequence ID" value="NZ_CP121471.1"/>
</dbReference>
<comment type="similarity">
    <text evidence="2">Belongs to the nucleobase:cation symporter-2 (NCS2) (TC 2.A.40) family.</text>
</comment>
<dbReference type="AlphaFoldDB" id="H8Z2J0"/>
<protein>
    <submittedName>
        <fullName evidence="8">Xanthine/uracil permease</fullName>
    </submittedName>
</protein>
<evidence type="ECO:0000256" key="6">
    <source>
        <dbReference type="ARBA" id="ARBA00023136"/>
    </source>
</evidence>
<proteinExistence type="inferred from homology"/>
<feature type="transmembrane region" description="Helical" evidence="7">
    <location>
        <begin position="149"/>
        <end position="170"/>
    </location>
</feature>
<dbReference type="NCBIfam" id="NF037981">
    <property type="entry name" value="NCS2_1"/>
    <property type="match status" value="1"/>
</dbReference>
<evidence type="ECO:0000256" key="7">
    <source>
        <dbReference type="SAM" id="Phobius"/>
    </source>
</evidence>
<evidence type="ECO:0000256" key="5">
    <source>
        <dbReference type="ARBA" id="ARBA00022989"/>
    </source>
</evidence>
<feature type="transmembrane region" description="Helical" evidence="7">
    <location>
        <begin position="190"/>
        <end position="208"/>
    </location>
</feature>
<evidence type="ECO:0000256" key="3">
    <source>
        <dbReference type="ARBA" id="ARBA00022448"/>
    </source>
</evidence>
<evidence type="ECO:0000256" key="2">
    <source>
        <dbReference type="ARBA" id="ARBA00008821"/>
    </source>
</evidence>
<dbReference type="GO" id="GO:0042907">
    <property type="term" value="F:xanthine transmembrane transporter activity"/>
    <property type="evidence" value="ECO:0007669"/>
    <property type="project" value="TreeGrafter"/>
</dbReference>
<feature type="transmembrane region" description="Helical" evidence="7">
    <location>
        <begin position="111"/>
        <end position="137"/>
    </location>
</feature>
<keyword evidence="5 7" id="KW-1133">Transmembrane helix</keyword>
<feature type="transmembrane region" description="Helical" evidence="7">
    <location>
        <begin position="268"/>
        <end position="289"/>
    </location>
</feature>
<reference evidence="8 9" key="2">
    <citation type="submission" date="2011-11" db="EMBL/GenBank/DDBJ databases">
        <authorList>
            <consortium name="US DOE Joint Genome Institute"/>
            <person name="Lucas S."/>
            <person name="Han J."/>
            <person name="Lapidus A."/>
            <person name="Cheng J.-F."/>
            <person name="Goodwin L."/>
            <person name="Pitluck S."/>
            <person name="Peters L."/>
            <person name="Ovchinnikova G."/>
            <person name="Zhang X."/>
            <person name="Detter J.C."/>
            <person name="Han C."/>
            <person name="Tapia R."/>
            <person name="Land M."/>
            <person name="Hauser L."/>
            <person name="Kyrpides N."/>
            <person name="Ivanova N."/>
            <person name="Pagani I."/>
            <person name="Vogl K."/>
            <person name="Liu Z."/>
            <person name="Overmann J."/>
            <person name="Frigaard N.-U."/>
            <person name="Bryant D."/>
            <person name="Woyke T."/>
        </authorList>
    </citation>
    <scope>NUCLEOTIDE SEQUENCE [LARGE SCALE GENOMIC DNA]</scope>
    <source>
        <strain evidence="8 9">970</strain>
    </source>
</reference>
<evidence type="ECO:0000313" key="9">
    <source>
        <dbReference type="Proteomes" id="UP000002964"/>
    </source>
</evidence>
<feature type="transmembrane region" description="Helical" evidence="7">
    <location>
        <begin position="215"/>
        <end position="237"/>
    </location>
</feature>
<dbReference type="GO" id="GO:0005886">
    <property type="term" value="C:plasma membrane"/>
    <property type="evidence" value="ECO:0007669"/>
    <property type="project" value="TreeGrafter"/>
</dbReference>
<keyword evidence="4 7" id="KW-0812">Transmembrane</keyword>
<feature type="transmembrane region" description="Helical" evidence="7">
    <location>
        <begin position="72"/>
        <end position="91"/>
    </location>
</feature>
<keyword evidence="9" id="KW-1185">Reference proteome</keyword>
<dbReference type="OrthoDB" id="9779092at2"/>
<keyword evidence="3" id="KW-0813">Transport</keyword>
<feature type="transmembrane region" description="Helical" evidence="7">
    <location>
        <begin position="431"/>
        <end position="454"/>
    </location>
</feature>
<dbReference type="Pfam" id="PF00860">
    <property type="entry name" value="Xan_ur_permease"/>
    <property type="match status" value="1"/>
</dbReference>
<accession>H8Z2J0</accession>
<feature type="transmembrane region" description="Helical" evidence="7">
    <location>
        <begin position="43"/>
        <end position="65"/>
    </location>
</feature>